<evidence type="ECO:0000313" key="3">
    <source>
        <dbReference type="Proteomes" id="UP000321490"/>
    </source>
</evidence>
<keyword evidence="1" id="KW-0812">Transmembrane</keyword>
<dbReference type="RefSeq" id="WP_153360395.1">
    <property type="nucleotide sequence ID" value="NZ_JABGDC010000081.1"/>
</dbReference>
<evidence type="ECO:0008006" key="4">
    <source>
        <dbReference type="Google" id="ProtNLM"/>
    </source>
</evidence>
<reference evidence="2 3" key="1">
    <citation type="submission" date="2019-07" db="EMBL/GenBank/DDBJ databases">
        <title>R&amp;d 2014.</title>
        <authorList>
            <person name="Klenk H.-P."/>
        </authorList>
    </citation>
    <scope>NUCLEOTIDE SEQUENCE [LARGE SCALE GENOMIC DNA]</scope>
    <source>
        <strain evidence="2 3">DSM 45764</strain>
    </source>
</reference>
<evidence type="ECO:0000313" key="2">
    <source>
        <dbReference type="EMBL" id="TWH75516.1"/>
    </source>
</evidence>
<name>A0A562IXC3_9ACTN</name>
<dbReference type="EMBL" id="VLKF01000001">
    <property type="protein sequence ID" value="TWH75516.1"/>
    <property type="molecule type" value="Genomic_DNA"/>
</dbReference>
<feature type="transmembrane region" description="Helical" evidence="1">
    <location>
        <begin position="121"/>
        <end position="141"/>
    </location>
</feature>
<sequence>MESNGIGRDDAVAQLAALQADRDALADRAMQPWWYDALLGGCVFVLLGAQALDHPVATVAGVLLGCAGLGWLVSTYQRLTGTWVNGFRAGRTRKAIAVWLVVYVLVVVPAFVLHLGYDQHWAMAVAGAVLGVSIALVSRWWSGIYIAELRGER</sequence>
<keyword evidence="3" id="KW-1185">Reference proteome</keyword>
<dbReference type="OrthoDB" id="5192819at2"/>
<feature type="transmembrane region" description="Helical" evidence="1">
    <location>
        <begin position="96"/>
        <end position="115"/>
    </location>
</feature>
<comment type="caution">
    <text evidence="2">The sequence shown here is derived from an EMBL/GenBank/DDBJ whole genome shotgun (WGS) entry which is preliminary data.</text>
</comment>
<keyword evidence="1" id="KW-1133">Transmembrane helix</keyword>
<protein>
    <recommendedName>
        <fullName evidence="4">Transmembrane protein</fullName>
    </recommendedName>
</protein>
<organism evidence="2 3">
    <name type="scientific">Modestobacter roseus</name>
    <dbReference type="NCBI Taxonomy" id="1181884"/>
    <lineage>
        <taxon>Bacteria</taxon>
        <taxon>Bacillati</taxon>
        <taxon>Actinomycetota</taxon>
        <taxon>Actinomycetes</taxon>
        <taxon>Geodermatophilales</taxon>
        <taxon>Geodermatophilaceae</taxon>
        <taxon>Modestobacter</taxon>
    </lineage>
</organism>
<proteinExistence type="predicted"/>
<feature type="transmembrane region" description="Helical" evidence="1">
    <location>
        <begin position="33"/>
        <end position="52"/>
    </location>
</feature>
<feature type="transmembrane region" description="Helical" evidence="1">
    <location>
        <begin position="58"/>
        <end position="76"/>
    </location>
</feature>
<keyword evidence="1" id="KW-0472">Membrane</keyword>
<gene>
    <name evidence="2" type="ORF">JD78_04078</name>
</gene>
<evidence type="ECO:0000256" key="1">
    <source>
        <dbReference type="SAM" id="Phobius"/>
    </source>
</evidence>
<dbReference type="Proteomes" id="UP000321490">
    <property type="component" value="Unassembled WGS sequence"/>
</dbReference>
<dbReference type="AlphaFoldDB" id="A0A562IXC3"/>
<accession>A0A562IXC3</accession>